<keyword evidence="1" id="KW-0812">Transmembrane</keyword>
<comment type="caution">
    <text evidence="2">The sequence shown here is derived from an EMBL/GenBank/DDBJ whole genome shotgun (WGS) entry which is preliminary data.</text>
</comment>
<evidence type="ECO:0000313" key="3">
    <source>
        <dbReference type="Proteomes" id="UP000747542"/>
    </source>
</evidence>
<accession>A0A8J5MSY9</accession>
<feature type="transmembrane region" description="Helical" evidence="1">
    <location>
        <begin position="37"/>
        <end position="57"/>
    </location>
</feature>
<keyword evidence="3" id="KW-1185">Reference proteome</keyword>
<evidence type="ECO:0000313" key="2">
    <source>
        <dbReference type="EMBL" id="KAG7163070.1"/>
    </source>
</evidence>
<gene>
    <name evidence="2" type="ORF">Hamer_G002137</name>
</gene>
<organism evidence="2 3">
    <name type="scientific">Homarus americanus</name>
    <name type="common">American lobster</name>
    <dbReference type="NCBI Taxonomy" id="6706"/>
    <lineage>
        <taxon>Eukaryota</taxon>
        <taxon>Metazoa</taxon>
        <taxon>Ecdysozoa</taxon>
        <taxon>Arthropoda</taxon>
        <taxon>Crustacea</taxon>
        <taxon>Multicrustacea</taxon>
        <taxon>Malacostraca</taxon>
        <taxon>Eumalacostraca</taxon>
        <taxon>Eucarida</taxon>
        <taxon>Decapoda</taxon>
        <taxon>Pleocyemata</taxon>
        <taxon>Astacidea</taxon>
        <taxon>Nephropoidea</taxon>
        <taxon>Nephropidae</taxon>
        <taxon>Homarus</taxon>
    </lineage>
</organism>
<protein>
    <submittedName>
        <fullName evidence="2">Uncharacterized protein</fullName>
    </submittedName>
</protein>
<dbReference type="EMBL" id="JAHLQT010026502">
    <property type="protein sequence ID" value="KAG7163070.1"/>
    <property type="molecule type" value="Genomic_DNA"/>
</dbReference>
<sequence>MMYCRVFLFVFLKDWVNWRLSYHHTHGFTIRHLASPLLVQSPFLSVLLITLLLMSVCRSTMVSLKM</sequence>
<dbReference type="Proteomes" id="UP000747542">
    <property type="component" value="Unassembled WGS sequence"/>
</dbReference>
<reference evidence="2" key="1">
    <citation type="journal article" date="2021" name="Sci. Adv.">
        <title>The American lobster genome reveals insights on longevity, neural, and immune adaptations.</title>
        <authorList>
            <person name="Polinski J.M."/>
            <person name="Zimin A.V."/>
            <person name="Clark K.F."/>
            <person name="Kohn A.B."/>
            <person name="Sadowski N."/>
            <person name="Timp W."/>
            <person name="Ptitsyn A."/>
            <person name="Khanna P."/>
            <person name="Romanova D.Y."/>
            <person name="Williams P."/>
            <person name="Greenwood S.J."/>
            <person name="Moroz L.L."/>
            <person name="Walt D.R."/>
            <person name="Bodnar A.G."/>
        </authorList>
    </citation>
    <scope>NUCLEOTIDE SEQUENCE</scope>
    <source>
        <strain evidence="2">GMGI-L3</strain>
    </source>
</reference>
<dbReference type="AlphaFoldDB" id="A0A8J5MSY9"/>
<keyword evidence="1" id="KW-1133">Transmembrane helix</keyword>
<evidence type="ECO:0000256" key="1">
    <source>
        <dbReference type="SAM" id="Phobius"/>
    </source>
</evidence>
<keyword evidence="1" id="KW-0472">Membrane</keyword>
<proteinExistence type="predicted"/>
<name>A0A8J5MSY9_HOMAM</name>